<dbReference type="STRING" id="864069.MicloDRAFT_00030550"/>
<gene>
    <name evidence="2" type="ORF">MicloDRAFT_00030550</name>
</gene>
<evidence type="ECO:0000256" key="1">
    <source>
        <dbReference type="SAM" id="Phobius"/>
    </source>
</evidence>
<feature type="transmembrane region" description="Helical" evidence="1">
    <location>
        <begin position="6"/>
        <end position="26"/>
    </location>
</feature>
<keyword evidence="1" id="KW-1133">Transmembrane helix</keyword>
<dbReference type="PATRIC" id="fig|864069.3.peg.3314"/>
<dbReference type="HOGENOM" id="CLU_3312789_0_0_5"/>
<keyword evidence="3" id="KW-1185">Reference proteome</keyword>
<evidence type="ECO:0000313" key="3">
    <source>
        <dbReference type="Proteomes" id="UP000003947"/>
    </source>
</evidence>
<keyword evidence="1" id="KW-0812">Transmembrane</keyword>
<dbReference type="EMBL" id="JH660645">
    <property type="protein sequence ID" value="EIM26506.1"/>
    <property type="molecule type" value="Genomic_DNA"/>
</dbReference>
<reference evidence="2 3" key="1">
    <citation type="submission" date="2012-02" db="EMBL/GenBank/DDBJ databases">
        <title>Improved High-Quality Draft sequence of Microvirga sp. WSM3557.</title>
        <authorList>
            <consortium name="US DOE Joint Genome Institute"/>
            <person name="Lucas S."/>
            <person name="Han J."/>
            <person name="Lapidus A."/>
            <person name="Cheng J.-F."/>
            <person name="Goodwin L."/>
            <person name="Pitluck S."/>
            <person name="Peters L."/>
            <person name="Zhang X."/>
            <person name="Detter J.C."/>
            <person name="Han C."/>
            <person name="Tapia R."/>
            <person name="Land M."/>
            <person name="Hauser L."/>
            <person name="Kyrpides N."/>
            <person name="Ivanova N."/>
            <person name="Pagani I."/>
            <person name="Brau L."/>
            <person name="Yates R."/>
            <person name="O'Hara G."/>
            <person name="Rui T."/>
            <person name="Howieson J."/>
            <person name="Reeve W."/>
            <person name="Woyke T."/>
        </authorList>
    </citation>
    <scope>NUCLEOTIDE SEQUENCE [LARGE SCALE GENOMIC DNA]</scope>
    <source>
        <strain evidence="2 3">WSM3557</strain>
    </source>
</reference>
<keyword evidence="1" id="KW-0472">Membrane</keyword>
<name>I4YRB4_9HYPH</name>
<sequence length="39" mass="4231" precursor="true">MTSHLLLPVVTLVFFCGTLHVALLYWSDGGTSEIPLALD</sequence>
<evidence type="ECO:0000313" key="2">
    <source>
        <dbReference type="EMBL" id="EIM26506.1"/>
    </source>
</evidence>
<protein>
    <submittedName>
        <fullName evidence="2">Uncharacterized protein</fullName>
    </submittedName>
</protein>
<organism evidence="2 3">
    <name type="scientific">Microvirga lotononidis</name>
    <dbReference type="NCBI Taxonomy" id="864069"/>
    <lineage>
        <taxon>Bacteria</taxon>
        <taxon>Pseudomonadati</taxon>
        <taxon>Pseudomonadota</taxon>
        <taxon>Alphaproteobacteria</taxon>
        <taxon>Hyphomicrobiales</taxon>
        <taxon>Methylobacteriaceae</taxon>
        <taxon>Microvirga</taxon>
    </lineage>
</organism>
<accession>I4YRB4</accession>
<dbReference type="AlphaFoldDB" id="I4YRB4"/>
<dbReference type="Proteomes" id="UP000003947">
    <property type="component" value="Unassembled WGS sequence"/>
</dbReference>
<proteinExistence type="predicted"/>